<dbReference type="OrthoDB" id="9789468at2"/>
<evidence type="ECO:0000313" key="11">
    <source>
        <dbReference type="EMBL" id="TWI93805.1"/>
    </source>
</evidence>
<dbReference type="EMBL" id="VLLI01000025">
    <property type="protein sequence ID" value="TWI93805.1"/>
    <property type="molecule type" value="Genomic_DNA"/>
</dbReference>
<evidence type="ECO:0000256" key="7">
    <source>
        <dbReference type="ARBA" id="ARBA00023004"/>
    </source>
</evidence>
<dbReference type="Gene3D" id="3.40.50.80">
    <property type="entry name" value="Nucleotide-binding domain of ferredoxin-NADP reductase (FNR) module"/>
    <property type="match status" value="1"/>
</dbReference>
<feature type="domain" description="FAD-binding FR-type" evidence="10">
    <location>
        <begin position="1"/>
        <end position="104"/>
    </location>
</feature>
<dbReference type="SUPFAM" id="SSF63380">
    <property type="entry name" value="Riboflavin synthase domain-like"/>
    <property type="match status" value="1"/>
</dbReference>
<dbReference type="SUPFAM" id="SSF54292">
    <property type="entry name" value="2Fe-2S ferredoxin-like"/>
    <property type="match status" value="1"/>
</dbReference>
<evidence type="ECO:0000259" key="10">
    <source>
        <dbReference type="PROSITE" id="PS51384"/>
    </source>
</evidence>
<dbReference type="PANTHER" id="PTHR47354">
    <property type="entry name" value="NADH OXIDOREDUCTASE HCR"/>
    <property type="match status" value="1"/>
</dbReference>
<sequence length="349" mass="39049">MKLYTLKVTDIRQETQDSVTILFKQPGLKRIKYIAGQYLSLIFRINGRRYVRPYSFSSAPGVDETLNITVKRVPAGIVSNHIFDKLKIEDVLEVIEPMGDFVLPANTQTSDKHIYLWGAGSGITPLISIAKDALYGNKATSITLAYGNRDYENIIFSTVIEDLNKRFAGIFFPYHFITKPFVDIDNPNVVQGRITEKEIRDLLNGSQGNLKNTIHFICGPVGLKESIKSTLNELGVENSNIFSEDFEVIRNPKDFEDIITQNVLIKRGGESKTVEVTFGKSILEAGLDALMELSYSCQTGNCLVCKARIIKGDVRMIGVEKLPELLESDECLLCSSFPVSDNVEISIEY</sequence>
<dbReference type="GO" id="GO:0046872">
    <property type="term" value="F:metal ion binding"/>
    <property type="evidence" value="ECO:0007669"/>
    <property type="project" value="UniProtKB-KW"/>
</dbReference>
<keyword evidence="2" id="KW-0285">Flavoprotein</keyword>
<dbReference type="Proteomes" id="UP000317010">
    <property type="component" value="Unassembled WGS sequence"/>
</dbReference>
<dbReference type="InterPro" id="IPR001041">
    <property type="entry name" value="2Fe-2S_ferredoxin-type"/>
</dbReference>
<dbReference type="GO" id="GO:0050660">
    <property type="term" value="F:flavin adenine dinucleotide binding"/>
    <property type="evidence" value="ECO:0007669"/>
    <property type="project" value="TreeGrafter"/>
</dbReference>
<evidence type="ECO:0000256" key="3">
    <source>
        <dbReference type="ARBA" id="ARBA00022714"/>
    </source>
</evidence>
<evidence type="ECO:0000256" key="2">
    <source>
        <dbReference type="ARBA" id="ARBA00022630"/>
    </source>
</evidence>
<dbReference type="InterPro" id="IPR017938">
    <property type="entry name" value="Riboflavin_synthase-like_b-brl"/>
</dbReference>
<dbReference type="InterPro" id="IPR012675">
    <property type="entry name" value="Beta-grasp_dom_sf"/>
</dbReference>
<keyword evidence="3" id="KW-0001">2Fe-2S</keyword>
<evidence type="ECO:0000313" key="12">
    <source>
        <dbReference type="Proteomes" id="UP000317010"/>
    </source>
</evidence>
<keyword evidence="7" id="KW-0408">Iron</keyword>
<dbReference type="Gene3D" id="3.10.20.30">
    <property type="match status" value="1"/>
</dbReference>
<dbReference type="InterPro" id="IPR008333">
    <property type="entry name" value="Cbr1-like_FAD-bd_dom"/>
</dbReference>
<reference evidence="11 12" key="1">
    <citation type="submission" date="2019-07" db="EMBL/GenBank/DDBJ databases">
        <title>Genomic Encyclopedia of Archaeal and Bacterial Type Strains, Phase II (KMG-II): from individual species to whole genera.</title>
        <authorList>
            <person name="Goeker M."/>
        </authorList>
    </citation>
    <scope>NUCLEOTIDE SEQUENCE [LARGE SCALE GENOMIC DNA]</scope>
    <source>
        <strain evidence="11 12">ATCC BAA-1854</strain>
    </source>
</reference>
<dbReference type="RefSeq" id="WP_144916867.1">
    <property type="nucleotide sequence ID" value="NZ_VLLI01000025.1"/>
</dbReference>
<dbReference type="GO" id="GO:0016491">
    <property type="term" value="F:oxidoreductase activity"/>
    <property type="evidence" value="ECO:0007669"/>
    <property type="project" value="UniProtKB-KW"/>
</dbReference>
<dbReference type="InterPro" id="IPR017927">
    <property type="entry name" value="FAD-bd_FR_type"/>
</dbReference>
<evidence type="ECO:0000256" key="6">
    <source>
        <dbReference type="ARBA" id="ARBA00023002"/>
    </source>
</evidence>
<dbReference type="InterPro" id="IPR036010">
    <property type="entry name" value="2Fe-2S_ferredoxin-like_sf"/>
</dbReference>
<dbReference type="CDD" id="cd00207">
    <property type="entry name" value="fer2"/>
    <property type="match status" value="1"/>
</dbReference>
<proteinExistence type="predicted"/>
<dbReference type="Pfam" id="PF00175">
    <property type="entry name" value="NAD_binding_1"/>
    <property type="match status" value="1"/>
</dbReference>
<evidence type="ECO:0000256" key="5">
    <source>
        <dbReference type="ARBA" id="ARBA00022827"/>
    </source>
</evidence>
<evidence type="ECO:0000256" key="4">
    <source>
        <dbReference type="ARBA" id="ARBA00022723"/>
    </source>
</evidence>
<evidence type="ECO:0000256" key="8">
    <source>
        <dbReference type="ARBA" id="ARBA00023014"/>
    </source>
</evidence>
<keyword evidence="5" id="KW-0274">FAD</keyword>
<dbReference type="PROSITE" id="PS51085">
    <property type="entry name" value="2FE2S_FER_2"/>
    <property type="match status" value="1"/>
</dbReference>
<name>A0A562TJW4_9SPHI</name>
<dbReference type="Gene3D" id="2.40.30.10">
    <property type="entry name" value="Translation factors"/>
    <property type="match status" value="1"/>
</dbReference>
<dbReference type="InterPro" id="IPR050415">
    <property type="entry name" value="MRET"/>
</dbReference>
<dbReference type="PANTHER" id="PTHR47354:SF8">
    <property type="entry name" value="1,2-PHENYLACETYL-COA EPOXIDASE, SUBUNIT E"/>
    <property type="match status" value="1"/>
</dbReference>
<dbReference type="InterPro" id="IPR039261">
    <property type="entry name" value="FNR_nucleotide-bd"/>
</dbReference>
<comment type="caution">
    <text evidence="11">The sequence shown here is derived from an EMBL/GenBank/DDBJ whole genome shotgun (WGS) entry which is preliminary data.</text>
</comment>
<dbReference type="Pfam" id="PF00970">
    <property type="entry name" value="FAD_binding_6"/>
    <property type="match status" value="1"/>
</dbReference>
<protein>
    <submittedName>
        <fullName evidence="11">Ring-1,2-phenylacetyl-CoA epoxidase subunit PaaE</fullName>
    </submittedName>
</protein>
<keyword evidence="6" id="KW-0560">Oxidoreductase</keyword>
<evidence type="ECO:0000259" key="9">
    <source>
        <dbReference type="PROSITE" id="PS51085"/>
    </source>
</evidence>
<keyword evidence="12" id="KW-1185">Reference proteome</keyword>
<dbReference type="InterPro" id="IPR001433">
    <property type="entry name" value="OxRdtase_FAD/NAD-bd"/>
</dbReference>
<keyword evidence="8" id="KW-0411">Iron-sulfur</keyword>
<dbReference type="GO" id="GO:0051537">
    <property type="term" value="F:2 iron, 2 sulfur cluster binding"/>
    <property type="evidence" value="ECO:0007669"/>
    <property type="project" value="UniProtKB-KW"/>
</dbReference>
<accession>A0A562TJW4</accession>
<feature type="domain" description="2Fe-2S ferredoxin-type" evidence="9">
    <location>
        <begin position="261"/>
        <end position="349"/>
    </location>
</feature>
<keyword evidence="4" id="KW-0479">Metal-binding</keyword>
<comment type="cofactor">
    <cofactor evidence="1">
        <name>FAD</name>
        <dbReference type="ChEBI" id="CHEBI:57692"/>
    </cofactor>
</comment>
<dbReference type="AlphaFoldDB" id="A0A562TJW4"/>
<dbReference type="Pfam" id="PF00111">
    <property type="entry name" value="Fer2"/>
    <property type="match status" value="1"/>
</dbReference>
<evidence type="ECO:0000256" key="1">
    <source>
        <dbReference type="ARBA" id="ARBA00001974"/>
    </source>
</evidence>
<dbReference type="PROSITE" id="PS51384">
    <property type="entry name" value="FAD_FR"/>
    <property type="match status" value="1"/>
</dbReference>
<gene>
    <name evidence="11" type="ORF">JN11_04926</name>
</gene>
<dbReference type="SUPFAM" id="SSF52343">
    <property type="entry name" value="Ferredoxin reductase-like, C-terminal NADP-linked domain"/>
    <property type="match status" value="1"/>
</dbReference>
<organism evidence="11 12">
    <name type="scientific">Mucilaginibacter frigoritolerans</name>
    <dbReference type="NCBI Taxonomy" id="652788"/>
    <lineage>
        <taxon>Bacteria</taxon>
        <taxon>Pseudomonadati</taxon>
        <taxon>Bacteroidota</taxon>
        <taxon>Sphingobacteriia</taxon>
        <taxon>Sphingobacteriales</taxon>
        <taxon>Sphingobacteriaceae</taxon>
        <taxon>Mucilaginibacter</taxon>
    </lineage>
</organism>